<dbReference type="EMBL" id="JACWZY010000024">
    <property type="protein sequence ID" value="MBD2703677.1"/>
    <property type="molecule type" value="Genomic_DNA"/>
</dbReference>
<name>A0A927AUD1_9BACT</name>
<evidence type="ECO:0000256" key="1">
    <source>
        <dbReference type="SAM" id="MobiDB-lite"/>
    </source>
</evidence>
<gene>
    <name evidence="2" type="ORF">IC229_23735</name>
</gene>
<dbReference type="AlphaFoldDB" id="A0A927AUD1"/>
<evidence type="ECO:0000313" key="3">
    <source>
        <dbReference type="Proteomes" id="UP000598820"/>
    </source>
</evidence>
<evidence type="ECO:0000313" key="2">
    <source>
        <dbReference type="EMBL" id="MBD2703677.1"/>
    </source>
</evidence>
<keyword evidence="3" id="KW-1185">Reference proteome</keyword>
<feature type="region of interest" description="Disordered" evidence="1">
    <location>
        <begin position="1"/>
        <end position="24"/>
    </location>
</feature>
<reference evidence="2" key="1">
    <citation type="submission" date="2020-09" db="EMBL/GenBank/DDBJ databases">
        <authorList>
            <person name="Kim M.K."/>
        </authorList>
    </citation>
    <scope>NUCLEOTIDE SEQUENCE</scope>
    <source>
        <strain evidence="2">BT702</strain>
    </source>
</reference>
<organism evidence="2 3">
    <name type="scientific">Spirosoma profusum</name>
    <dbReference type="NCBI Taxonomy" id="2771354"/>
    <lineage>
        <taxon>Bacteria</taxon>
        <taxon>Pseudomonadati</taxon>
        <taxon>Bacteroidota</taxon>
        <taxon>Cytophagia</taxon>
        <taxon>Cytophagales</taxon>
        <taxon>Cytophagaceae</taxon>
        <taxon>Spirosoma</taxon>
    </lineage>
</organism>
<protein>
    <submittedName>
        <fullName evidence="2">Uncharacterized protein</fullName>
    </submittedName>
</protein>
<dbReference type="Proteomes" id="UP000598820">
    <property type="component" value="Unassembled WGS sequence"/>
</dbReference>
<comment type="caution">
    <text evidence="2">The sequence shown here is derived from an EMBL/GenBank/DDBJ whole genome shotgun (WGS) entry which is preliminary data.</text>
</comment>
<proteinExistence type="predicted"/>
<accession>A0A927AUD1</accession>
<dbReference type="RefSeq" id="WP_190889526.1">
    <property type="nucleotide sequence ID" value="NZ_JACWZY010000024.1"/>
</dbReference>
<sequence>MEQETKRRGRHKKPDASKKKAHQVYATDSEWQQIVSRAGEAGKEISPYIIEKALT</sequence>